<dbReference type="PANTHER" id="PTHR10063:SF11">
    <property type="entry name" value="RHO GTPASE-ACTIVATING PROTEIN CG5521-RELATED"/>
    <property type="match status" value="1"/>
</dbReference>
<dbReference type="InterPro" id="IPR027107">
    <property type="entry name" value="Tuberin/Ral-act_asu"/>
</dbReference>
<dbReference type="GO" id="GO:0005096">
    <property type="term" value="F:GTPase activator activity"/>
    <property type="evidence" value="ECO:0007669"/>
    <property type="project" value="InterPro"/>
</dbReference>
<dbReference type="EMBL" id="LUCM01011224">
    <property type="protein sequence ID" value="KAA0184265.1"/>
    <property type="molecule type" value="Genomic_DNA"/>
</dbReference>
<evidence type="ECO:0000313" key="1">
    <source>
        <dbReference type="EMBL" id="KAA0184265.1"/>
    </source>
</evidence>
<dbReference type="AlphaFoldDB" id="A0A8E0RLE1"/>
<reference evidence="1" key="1">
    <citation type="submission" date="2019-05" db="EMBL/GenBank/DDBJ databases">
        <title>Annotation for the trematode Fasciolopsis buski.</title>
        <authorList>
            <person name="Choi Y.-J."/>
        </authorList>
    </citation>
    <scope>NUCLEOTIDE SEQUENCE</scope>
    <source>
        <strain evidence="1">HT</strain>
        <tissue evidence="1">Whole worm</tissue>
    </source>
</reference>
<organism evidence="1 2">
    <name type="scientific">Fasciolopsis buskii</name>
    <dbReference type="NCBI Taxonomy" id="27845"/>
    <lineage>
        <taxon>Eukaryota</taxon>
        <taxon>Metazoa</taxon>
        <taxon>Spiralia</taxon>
        <taxon>Lophotrochozoa</taxon>
        <taxon>Platyhelminthes</taxon>
        <taxon>Trematoda</taxon>
        <taxon>Digenea</taxon>
        <taxon>Plagiorchiida</taxon>
        <taxon>Echinostomata</taxon>
        <taxon>Echinostomatoidea</taxon>
        <taxon>Fasciolidae</taxon>
        <taxon>Fasciolopsis</taxon>
    </lineage>
</organism>
<dbReference type="GO" id="GO:0005737">
    <property type="term" value="C:cytoplasm"/>
    <property type="evidence" value="ECO:0007669"/>
    <property type="project" value="TreeGrafter"/>
</dbReference>
<comment type="caution">
    <text evidence="1">The sequence shown here is derived from an EMBL/GenBank/DDBJ whole genome shotgun (WGS) entry which is preliminary data.</text>
</comment>
<accession>A0A8E0RLE1</accession>
<dbReference type="Proteomes" id="UP000728185">
    <property type="component" value="Unassembled WGS sequence"/>
</dbReference>
<sequence length="238" mass="27588">MQLIFTWSGQLDHSKLHQFFQENYSAIFYAFSDSFYSLECDIKQKGLVSLNYYITASVSFTEALLYLLVEILEELLDERNALSIRKEGIRLFLIWFQVLGTNATEKCHHLFVNLVPGFGGIILEFQRKESRVPPSPAQHVSEASRAGMIFFSLISVGYGKQSSIVQPREPVVLVPPTSESNEGNFDIGLELLQHFLRVLVTEVSKVTWTDYLKEHHLLQFWFLFEQLKRTYLPLIFPW</sequence>
<name>A0A8E0RLE1_9TREM</name>
<evidence type="ECO:0000313" key="2">
    <source>
        <dbReference type="Proteomes" id="UP000728185"/>
    </source>
</evidence>
<proteinExistence type="predicted"/>
<dbReference type="PANTHER" id="PTHR10063">
    <property type="entry name" value="TUBERIN"/>
    <property type="match status" value="1"/>
</dbReference>
<gene>
    <name evidence="1" type="ORF">FBUS_04543</name>
</gene>
<protein>
    <submittedName>
        <fullName evidence="1">Putative tuberin</fullName>
    </submittedName>
</protein>
<dbReference type="OrthoDB" id="19311at2759"/>
<dbReference type="GO" id="GO:0005634">
    <property type="term" value="C:nucleus"/>
    <property type="evidence" value="ECO:0007669"/>
    <property type="project" value="InterPro"/>
</dbReference>
<keyword evidence="2" id="KW-1185">Reference proteome</keyword>